<dbReference type="AlphaFoldDB" id="A0A124JVV9"/>
<dbReference type="OrthoDB" id="9808813at2"/>
<dbReference type="GO" id="GO:0006281">
    <property type="term" value="P:DNA repair"/>
    <property type="evidence" value="ECO:0007669"/>
    <property type="project" value="UniProtKB-KW"/>
</dbReference>
<sequence>MATFALVDCNNFYASCERLFRPNLKNQPVVVLSNNDGCVIARSQEAKAVGIAMGAPLFKIRTLVEEHGVAVCSSNYALYGDISERVMTMLGSNAPSHEVYSIDECFLDLDNLGVPDLTAWCSSLRQRTYQWTGIPVSIGIGGTKTLAKLANRLAKKSAKAGGVIDLAHHPEWIDTALRKTPIGDVWGVGRRWSQMLEERGMVTAHDFAHAQDGWIRQKMGVVGLRTAHELRGYICHALEDQPQPKQTTCCSRSFGATITDKSQVHDAVMQFAERAAEKVRSADQVAGAMQIFIRTDPFNANAPQKSLSGSANFPQPTSDARAITGTATRILERIWRAGYAWKKAGILLLDLSAKGSAPPSLFDAIASPDDGLMTAMDQINAKYGRGSVKLGLAGKDRDWSMRRENLSPSFTTKWADLVSVRVG</sequence>
<dbReference type="InterPro" id="IPR036775">
    <property type="entry name" value="DNA_pol_Y-fam_lit_finger_sf"/>
</dbReference>
<dbReference type="GO" id="GO:0009432">
    <property type="term" value="P:SOS response"/>
    <property type="evidence" value="ECO:0007669"/>
    <property type="project" value="UniProtKB-KW"/>
</dbReference>
<dbReference type="EMBL" id="LLZS01000003">
    <property type="protein sequence ID" value="KUR72692.1"/>
    <property type="molecule type" value="Genomic_DNA"/>
</dbReference>
<dbReference type="GO" id="GO:0003684">
    <property type="term" value="F:damaged DNA binding"/>
    <property type="evidence" value="ECO:0007669"/>
    <property type="project" value="InterPro"/>
</dbReference>
<dbReference type="Proteomes" id="UP000058012">
    <property type="component" value="Unassembled WGS sequence"/>
</dbReference>
<dbReference type="Gene3D" id="3.30.70.270">
    <property type="match status" value="1"/>
</dbReference>
<dbReference type="InterPro" id="IPR050116">
    <property type="entry name" value="DNA_polymerase-Y"/>
</dbReference>
<dbReference type="InterPro" id="IPR025188">
    <property type="entry name" value="DUF4113"/>
</dbReference>
<protein>
    <recommendedName>
        <fullName evidence="3">DNA-directed DNA polymerase</fullName>
        <ecNumber evidence="3">2.7.7.7</ecNumber>
    </recommendedName>
</protein>
<dbReference type="PROSITE" id="PS50173">
    <property type="entry name" value="UMUC"/>
    <property type="match status" value="1"/>
</dbReference>
<keyword evidence="11" id="KW-0808">Transferase</keyword>
<name>A0A124JVV9_9SPHN</name>
<evidence type="ECO:0000256" key="9">
    <source>
        <dbReference type="ARBA" id="ARBA00049244"/>
    </source>
</evidence>
<dbReference type="CDD" id="cd01700">
    <property type="entry name" value="PolY_Pol_V_umuC"/>
    <property type="match status" value="1"/>
</dbReference>
<dbReference type="GO" id="GO:0042276">
    <property type="term" value="P:error-prone translesion synthesis"/>
    <property type="evidence" value="ECO:0007669"/>
    <property type="project" value="TreeGrafter"/>
</dbReference>
<keyword evidence="4" id="KW-0227">DNA damage</keyword>
<feature type="domain" description="UmuC" evidence="10">
    <location>
        <begin position="4"/>
        <end position="189"/>
    </location>
</feature>
<keyword evidence="6" id="KW-0234">DNA repair</keyword>
<dbReference type="STRING" id="1117702.AQZ52_05515"/>
<evidence type="ECO:0000256" key="8">
    <source>
        <dbReference type="ARBA" id="ARBA00025589"/>
    </source>
</evidence>
<comment type="subunit">
    <text evidence="2">Monomer.</text>
</comment>
<dbReference type="NCBIfam" id="NF002955">
    <property type="entry name" value="PRK03609.1"/>
    <property type="match status" value="1"/>
</dbReference>
<evidence type="ECO:0000256" key="3">
    <source>
        <dbReference type="ARBA" id="ARBA00012417"/>
    </source>
</evidence>
<dbReference type="Pfam" id="PF13438">
    <property type="entry name" value="DUF4113"/>
    <property type="match status" value="1"/>
</dbReference>
<dbReference type="GO" id="GO:0003887">
    <property type="term" value="F:DNA-directed DNA polymerase activity"/>
    <property type="evidence" value="ECO:0007669"/>
    <property type="project" value="UniProtKB-EC"/>
</dbReference>
<evidence type="ECO:0000256" key="4">
    <source>
        <dbReference type="ARBA" id="ARBA00022763"/>
    </source>
</evidence>
<proteinExistence type="inferred from homology"/>
<dbReference type="PANTHER" id="PTHR11076">
    <property type="entry name" value="DNA REPAIR POLYMERASE UMUC / TRANSFERASE FAMILY MEMBER"/>
    <property type="match status" value="1"/>
</dbReference>
<dbReference type="EC" id="2.7.7.7" evidence="3"/>
<evidence type="ECO:0000256" key="6">
    <source>
        <dbReference type="ARBA" id="ARBA00023204"/>
    </source>
</evidence>
<gene>
    <name evidence="11" type="ORF">AQZ52_05515</name>
</gene>
<dbReference type="InterPro" id="IPR001126">
    <property type="entry name" value="UmuC"/>
</dbReference>
<dbReference type="InterPro" id="IPR043502">
    <property type="entry name" value="DNA/RNA_pol_sf"/>
</dbReference>
<evidence type="ECO:0000313" key="12">
    <source>
        <dbReference type="Proteomes" id="UP000058012"/>
    </source>
</evidence>
<dbReference type="SUPFAM" id="SSF100879">
    <property type="entry name" value="Lesion bypass DNA polymerase (Y-family), little finger domain"/>
    <property type="match status" value="1"/>
</dbReference>
<dbReference type="Pfam" id="PF11799">
    <property type="entry name" value="IMS_C"/>
    <property type="match status" value="1"/>
</dbReference>
<accession>A0A124JVV9</accession>
<dbReference type="Gene3D" id="1.10.150.20">
    <property type="entry name" value="5' to 3' exonuclease, C-terminal subdomain"/>
    <property type="match status" value="1"/>
</dbReference>
<evidence type="ECO:0000256" key="7">
    <source>
        <dbReference type="ARBA" id="ARBA00023236"/>
    </source>
</evidence>
<dbReference type="Gene3D" id="3.40.1170.60">
    <property type="match status" value="1"/>
</dbReference>
<dbReference type="InterPro" id="IPR017961">
    <property type="entry name" value="DNA_pol_Y-fam_little_finger"/>
</dbReference>
<dbReference type="SUPFAM" id="SSF56672">
    <property type="entry name" value="DNA/RNA polymerases"/>
    <property type="match status" value="1"/>
</dbReference>
<dbReference type="InterPro" id="IPR043128">
    <property type="entry name" value="Rev_trsase/Diguanyl_cyclase"/>
</dbReference>
<evidence type="ECO:0000256" key="1">
    <source>
        <dbReference type="ARBA" id="ARBA00010945"/>
    </source>
</evidence>
<dbReference type="RefSeq" id="WP_067907103.1">
    <property type="nucleotide sequence ID" value="NZ_KQ954244.1"/>
</dbReference>
<comment type="similarity">
    <text evidence="1">Belongs to the DNA polymerase type-Y family.</text>
</comment>
<comment type="caution">
    <text evidence="11">The sequence shown here is derived from an EMBL/GenBank/DDBJ whole genome shotgun (WGS) entry which is preliminary data.</text>
</comment>
<keyword evidence="12" id="KW-1185">Reference proteome</keyword>
<evidence type="ECO:0000256" key="2">
    <source>
        <dbReference type="ARBA" id="ARBA00011245"/>
    </source>
</evidence>
<keyword evidence="5" id="KW-0741">SOS mutagenesis</keyword>
<comment type="catalytic activity">
    <reaction evidence="9">
        <text>DNA(n) + a 2'-deoxyribonucleoside 5'-triphosphate = DNA(n+1) + diphosphate</text>
        <dbReference type="Rhea" id="RHEA:22508"/>
        <dbReference type="Rhea" id="RHEA-COMP:17339"/>
        <dbReference type="Rhea" id="RHEA-COMP:17340"/>
        <dbReference type="ChEBI" id="CHEBI:33019"/>
        <dbReference type="ChEBI" id="CHEBI:61560"/>
        <dbReference type="ChEBI" id="CHEBI:173112"/>
        <dbReference type="EC" id="2.7.7.7"/>
    </reaction>
</comment>
<dbReference type="GO" id="GO:0005829">
    <property type="term" value="C:cytosol"/>
    <property type="evidence" value="ECO:0007669"/>
    <property type="project" value="TreeGrafter"/>
</dbReference>
<organism evidence="11 12">
    <name type="scientific">Novosphingobium fuchskuhlense</name>
    <dbReference type="NCBI Taxonomy" id="1117702"/>
    <lineage>
        <taxon>Bacteria</taxon>
        <taxon>Pseudomonadati</taxon>
        <taxon>Pseudomonadota</taxon>
        <taxon>Alphaproteobacteria</taxon>
        <taxon>Sphingomonadales</taxon>
        <taxon>Sphingomonadaceae</taxon>
        <taxon>Novosphingobium</taxon>
    </lineage>
</organism>
<evidence type="ECO:0000313" key="11">
    <source>
        <dbReference type="EMBL" id="KUR72692.1"/>
    </source>
</evidence>
<reference evidence="11 12" key="1">
    <citation type="submission" date="2015-10" db="EMBL/GenBank/DDBJ databases">
        <title>Draft genome sequence of Novosphingobium fuchskuhlense DSM 25065 isolated from a surface water sample of the southwest basin of Lake Grosse Fuchskuhle.</title>
        <authorList>
            <person name="Ruckert C."/>
            <person name="Winkler A."/>
            <person name="Glaeser J."/>
            <person name="Grossart H.-P."/>
            <person name="Kalinowski J."/>
            <person name="Glaeser S."/>
        </authorList>
    </citation>
    <scope>NUCLEOTIDE SEQUENCE [LARGE SCALE GENOMIC DNA]</scope>
    <source>
        <strain evidence="11 12">FNE08-7</strain>
    </source>
</reference>
<comment type="function">
    <text evidence="8">Poorly processive, error-prone DNA polymerase involved in untargeted mutagenesis. Copies undamaged DNA at stalled replication forks, which arise in vivo from mismatched or misaligned primer ends. These misaligned primers can be extended by PolIV. Exhibits no 3'-5' exonuclease (proofreading) activity. May be involved in translesional synthesis, in conjunction with the beta clamp from PolIII.</text>
</comment>
<keyword evidence="7" id="KW-0742">SOS response</keyword>
<evidence type="ECO:0000256" key="5">
    <source>
        <dbReference type="ARBA" id="ARBA00023199"/>
    </source>
</evidence>
<dbReference type="Gene3D" id="3.30.1490.100">
    <property type="entry name" value="DNA polymerase, Y-family, little finger domain"/>
    <property type="match status" value="1"/>
</dbReference>
<evidence type="ECO:0000259" key="10">
    <source>
        <dbReference type="PROSITE" id="PS50173"/>
    </source>
</evidence>
<dbReference type="Pfam" id="PF00817">
    <property type="entry name" value="IMS"/>
    <property type="match status" value="1"/>
</dbReference>
<dbReference type="PANTHER" id="PTHR11076:SF34">
    <property type="entry name" value="PROTEIN UMUC"/>
    <property type="match status" value="1"/>
</dbReference>